<dbReference type="SUPFAM" id="SSF52402">
    <property type="entry name" value="Adenine nucleotide alpha hydrolases-like"/>
    <property type="match status" value="2"/>
</dbReference>
<dbReference type="Proteomes" id="UP000199391">
    <property type="component" value="Unassembled WGS sequence"/>
</dbReference>
<dbReference type="CDD" id="cd00293">
    <property type="entry name" value="USP-like"/>
    <property type="match status" value="1"/>
</dbReference>
<dbReference type="EMBL" id="FPBO01000018">
    <property type="protein sequence ID" value="SFU99209.1"/>
    <property type="molecule type" value="Genomic_DNA"/>
</dbReference>
<dbReference type="OrthoDB" id="9804721at2"/>
<proteinExistence type="inferred from homology"/>
<gene>
    <name evidence="3" type="ORF">SAMN05216552_101885</name>
</gene>
<dbReference type="InterPro" id="IPR006015">
    <property type="entry name" value="Universal_stress_UspA"/>
</dbReference>
<comment type="similarity">
    <text evidence="1">Belongs to the universal stress protein A family.</text>
</comment>
<name>A0A1I7KP66_9BURK</name>
<dbReference type="PANTHER" id="PTHR46268">
    <property type="entry name" value="STRESS RESPONSE PROTEIN NHAX"/>
    <property type="match status" value="1"/>
</dbReference>
<dbReference type="Pfam" id="PF00582">
    <property type="entry name" value="Usp"/>
    <property type="match status" value="1"/>
</dbReference>
<dbReference type="InterPro" id="IPR006016">
    <property type="entry name" value="UspA"/>
</dbReference>
<evidence type="ECO:0000256" key="1">
    <source>
        <dbReference type="ARBA" id="ARBA00008791"/>
    </source>
</evidence>
<protein>
    <submittedName>
        <fullName evidence="3">Nucleotide-binding universal stress protein, UspA family</fullName>
    </submittedName>
</protein>
<dbReference type="PRINTS" id="PR01438">
    <property type="entry name" value="UNVRSLSTRESS"/>
</dbReference>
<feature type="domain" description="UspA" evidence="2">
    <location>
        <begin position="156"/>
        <end position="277"/>
    </location>
</feature>
<dbReference type="AlphaFoldDB" id="A0A1I7KP66"/>
<accession>A0A1I7KP66</accession>
<dbReference type="STRING" id="1035707.SAMN05216552_101885"/>
<evidence type="ECO:0000313" key="4">
    <source>
        <dbReference type="Proteomes" id="UP000199391"/>
    </source>
</evidence>
<dbReference type="PANTHER" id="PTHR46268:SF15">
    <property type="entry name" value="UNIVERSAL STRESS PROTEIN HP_0031"/>
    <property type="match status" value="1"/>
</dbReference>
<dbReference type="Gene3D" id="3.40.50.12370">
    <property type="match status" value="1"/>
</dbReference>
<organism evidence="3 4">
    <name type="scientific">Pseudoduganella namucuonensis</name>
    <dbReference type="NCBI Taxonomy" id="1035707"/>
    <lineage>
        <taxon>Bacteria</taxon>
        <taxon>Pseudomonadati</taxon>
        <taxon>Pseudomonadota</taxon>
        <taxon>Betaproteobacteria</taxon>
        <taxon>Burkholderiales</taxon>
        <taxon>Oxalobacteraceae</taxon>
        <taxon>Telluria group</taxon>
        <taxon>Pseudoduganella</taxon>
    </lineage>
</organism>
<reference evidence="4" key="1">
    <citation type="submission" date="2016-10" db="EMBL/GenBank/DDBJ databases">
        <authorList>
            <person name="Varghese N."/>
            <person name="Submissions S."/>
        </authorList>
    </citation>
    <scope>NUCLEOTIDE SEQUENCE [LARGE SCALE GENOMIC DNA]</scope>
    <source>
        <strain evidence="4">CGMCC 1.11014</strain>
    </source>
</reference>
<evidence type="ECO:0000313" key="3">
    <source>
        <dbReference type="EMBL" id="SFU99209.1"/>
    </source>
</evidence>
<sequence>MSYRTILVHADTSRHAKDRIAFAATLARTYDAHLVGAALTGVSRFLPPVAIEQGGQLVAEQIALMRQAADDALALFEQQAAGLGVDSREGRLVNDDLDGGMALQARYADLTIVSQTDPDDPALGAWRDLPEYVLLNAARPLLVLPYAGRHEHVGSHVLVAWDGSMEATRALACALPLLRDAALVSVVVFNPGEGDGVHGEQPGADIAMYLSRHGVRVEVCAQLTGIDVGNALLSLAADTGADLLVMGGYGHARYRELLLGGVTRTILRSMTLPVLMAH</sequence>
<keyword evidence="4" id="KW-1185">Reference proteome</keyword>
<dbReference type="RefSeq" id="WP_093557140.1">
    <property type="nucleotide sequence ID" value="NZ_FPBO01000018.1"/>
</dbReference>
<evidence type="ECO:0000259" key="2">
    <source>
        <dbReference type="Pfam" id="PF00582"/>
    </source>
</evidence>